<dbReference type="EMBL" id="JAVHJL010000010">
    <property type="protein sequence ID" value="KAK6496719.1"/>
    <property type="molecule type" value="Genomic_DNA"/>
</dbReference>
<accession>A0AAV9VU30</accession>
<dbReference type="Proteomes" id="UP001370758">
    <property type="component" value="Unassembled WGS sequence"/>
</dbReference>
<dbReference type="AlphaFoldDB" id="A0AAV9VU30"/>
<evidence type="ECO:0008006" key="3">
    <source>
        <dbReference type="Google" id="ProtNLM"/>
    </source>
</evidence>
<proteinExistence type="predicted"/>
<sequence>MAPLLTVGSIPELFYEILDHLDPKDTVSLLLTSKVFLPTCNQKLWSNLRLYHTEDETDNESVCYKIVRTLRSNRSILENVRKLTLHRNSLMKDNGFLKSGLIGKINESFASGHLDPSCVELSLTGRMPYNFNWYEDEDVYNTATARLLDRLNAHSERKPNDFSLILWVPLTPNILPTWGRLDTSRVTEMHVMMDRMADDIGDDSSYRAGNLEEYVPDVSHTNFELSSTLVQLLRGVPNLERLYIFTSRGYERVKRYYEDLGTSESLEEVQDAFSSLSKLHTLSIKGKFFHPSLFVAPPDSTRKVVYEGLLSDKWFKKFCQCRFVNVTDLTVNYMSVDWNKHETDWCQEDFQLSTTSVKDVAFTGLQKCKLEFVYDPEEYSDTLWRSILRKNRDLNESSKNRISRDILRRLKEKTVMFPDIASRSYIAISRHWLADTLGCFLNDYAQHSEVQKCVRGCLDSRKDTGDWESAKSEAQTAVEESQSKINSLIKMVAPQIVEKYAKQHMNEGTEFNADQIMKELLQKAMQLVEDRGAWDAEQASKAS</sequence>
<keyword evidence="2" id="KW-1185">Reference proteome</keyword>
<reference evidence="1 2" key="1">
    <citation type="submission" date="2023-08" db="EMBL/GenBank/DDBJ databases">
        <authorList>
            <person name="Palmer J.M."/>
        </authorList>
    </citation>
    <scope>NUCLEOTIDE SEQUENCE [LARGE SCALE GENOMIC DNA]</scope>
    <source>
        <strain evidence="1 2">TWF481</strain>
    </source>
</reference>
<gene>
    <name evidence="1" type="ORF">TWF481_001707</name>
</gene>
<comment type="caution">
    <text evidence="1">The sequence shown here is derived from an EMBL/GenBank/DDBJ whole genome shotgun (WGS) entry which is preliminary data.</text>
</comment>
<name>A0AAV9VU30_9PEZI</name>
<evidence type="ECO:0000313" key="1">
    <source>
        <dbReference type="EMBL" id="KAK6496719.1"/>
    </source>
</evidence>
<protein>
    <recommendedName>
        <fullName evidence="3">F-box domain-containing protein</fullName>
    </recommendedName>
</protein>
<organism evidence="1 2">
    <name type="scientific">Arthrobotrys musiformis</name>
    <dbReference type="NCBI Taxonomy" id="47236"/>
    <lineage>
        <taxon>Eukaryota</taxon>
        <taxon>Fungi</taxon>
        <taxon>Dikarya</taxon>
        <taxon>Ascomycota</taxon>
        <taxon>Pezizomycotina</taxon>
        <taxon>Orbiliomycetes</taxon>
        <taxon>Orbiliales</taxon>
        <taxon>Orbiliaceae</taxon>
        <taxon>Arthrobotrys</taxon>
    </lineage>
</organism>
<evidence type="ECO:0000313" key="2">
    <source>
        <dbReference type="Proteomes" id="UP001370758"/>
    </source>
</evidence>